<dbReference type="STRING" id="1230097.A0A423WVS7"/>
<dbReference type="EMBL" id="LKEB01000037">
    <property type="protein sequence ID" value="ROW07574.1"/>
    <property type="molecule type" value="Genomic_DNA"/>
</dbReference>
<dbReference type="SUPFAM" id="SSF144083">
    <property type="entry name" value="Magnesium transport protein CorA, transmembrane region"/>
    <property type="match status" value="1"/>
</dbReference>
<evidence type="ECO:0000256" key="2">
    <source>
        <dbReference type="ARBA" id="ARBA00022692"/>
    </source>
</evidence>
<name>A0A423WVS7_9PEZI</name>
<dbReference type="Proteomes" id="UP000285146">
    <property type="component" value="Unassembled WGS sequence"/>
</dbReference>
<evidence type="ECO:0000313" key="8">
    <source>
        <dbReference type="Proteomes" id="UP000285146"/>
    </source>
</evidence>
<comment type="subcellular location">
    <subcellularLocation>
        <location evidence="1">Membrane</location>
        <topology evidence="1">Multi-pass membrane protein</topology>
    </subcellularLocation>
</comment>
<feature type="transmembrane region" description="Helical" evidence="6">
    <location>
        <begin position="326"/>
        <end position="347"/>
    </location>
</feature>
<dbReference type="AlphaFoldDB" id="A0A423WVS7"/>
<feature type="region of interest" description="Disordered" evidence="5">
    <location>
        <begin position="222"/>
        <end position="243"/>
    </location>
</feature>
<dbReference type="InterPro" id="IPR045863">
    <property type="entry name" value="CorA_TM1_TM2"/>
</dbReference>
<sequence>MDLRISAIAFDSINGSDIEVKGCRSIAQLDQSLNNFSSPADSHLFIAETPTNSPSFSKIPVILCDPAPKTVQIHKTTVKLQIKAFENGYHGFIPDQGLGTKAERPNHLSLYDDLVYYFQTHADVLENLDDPFSATVFPRKIVASHYCQLLGFVSHQTASMRSSGWAVQRRTQREVDESNQVETAWSQFKCPEYLEALGAVLDSLGISQSRDPYEALDVMEADSSRVPGAGEPQQKQRRPVDDPDWLSPAADFLYLHREFRSRLADYARMTSSLAALNGMIGGRISILEARTAKSLTLVAMIFAPPACVASIFSIPADVFGQQGPKFWWYWAAALPITVVVFLVTYVVHERDGFMRMWQTRKPVVCRLEGDDY</sequence>
<evidence type="ECO:0000256" key="6">
    <source>
        <dbReference type="SAM" id="Phobius"/>
    </source>
</evidence>
<dbReference type="OrthoDB" id="3231000at2759"/>
<organism evidence="7 8">
    <name type="scientific">Cytospora leucostoma</name>
    <dbReference type="NCBI Taxonomy" id="1230097"/>
    <lineage>
        <taxon>Eukaryota</taxon>
        <taxon>Fungi</taxon>
        <taxon>Dikarya</taxon>
        <taxon>Ascomycota</taxon>
        <taxon>Pezizomycotina</taxon>
        <taxon>Sordariomycetes</taxon>
        <taxon>Sordariomycetidae</taxon>
        <taxon>Diaporthales</taxon>
        <taxon>Cytosporaceae</taxon>
        <taxon>Cytospora</taxon>
    </lineage>
</organism>
<reference evidence="7 8" key="1">
    <citation type="submission" date="2015-09" db="EMBL/GenBank/DDBJ databases">
        <title>Host preference determinants of Valsa canker pathogens revealed by comparative genomics.</title>
        <authorList>
            <person name="Yin Z."/>
            <person name="Huang L."/>
        </authorList>
    </citation>
    <scope>NUCLEOTIDE SEQUENCE [LARGE SCALE GENOMIC DNA]</scope>
    <source>
        <strain evidence="7 8">SXYLt</strain>
    </source>
</reference>
<evidence type="ECO:0000256" key="1">
    <source>
        <dbReference type="ARBA" id="ARBA00004141"/>
    </source>
</evidence>
<proteinExistence type="predicted"/>
<evidence type="ECO:0000256" key="5">
    <source>
        <dbReference type="SAM" id="MobiDB-lite"/>
    </source>
</evidence>
<feature type="transmembrane region" description="Helical" evidence="6">
    <location>
        <begin position="295"/>
        <end position="314"/>
    </location>
</feature>
<evidence type="ECO:0000256" key="4">
    <source>
        <dbReference type="ARBA" id="ARBA00023136"/>
    </source>
</evidence>
<keyword evidence="2 6" id="KW-0812">Transmembrane</keyword>
<dbReference type="GO" id="GO:0016020">
    <property type="term" value="C:membrane"/>
    <property type="evidence" value="ECO:0007669"/>
    <property type="project" value="UniProtKB-SubCell"/>
</dbReference>
<evidence type="ECO:0000313" key="7">
    <source>
        <dbReference type="EMBL" id="ROW07574.1"/>
    </source>
</evidence>
<keyword evidence="4 6" id="KW-0472">Membrane</keyword>
<dbReference type="Gene3D" id="1.20.58.340">
    <property type="entry name" value="Magnesium transport protein CorA, transmembrane region"/>
    <property type="match status" value="1"/>
</dbReference>
<evidence type="ECO:0000256" key="3">
    <source>
        <dbReference type="ARBA" id="ARBA00022989"/>
    </source>
</evidence>
<keyword evidence="3 6" id="KW-1133">Transmembrane helix</keyword>
<accession>A0A423WVS7</accession>
<protein>
    <submittedName>
        <fullName evidence="7">Uncharacterized protein</fullName>
    </submittedName>
</protein>
<comment type="caution">
    <text evidence="7">The sequence shown here is derived from an EMBL/GenBank/DDBJ whole genome shotgun (WGS) entry which is preliminary data.</text>
</comment>
<gene>
    <name evidence="7" type="ORF">VPNG_06844</name>
</gene>
<keyword evidence="8" id="KW-1185">Reference proteome</keyword>
<dbReference type="InParanoid" id="A0A423WVS7"/>